<name>A0A5S6QYG2_TRIMR</name>
<dbReference type="PANTHER" id="PTHR12354:SF1">
    <property type="entry name" value="INTERFERON-RELATED DEVELOPMENTAL REGULATOR 1"/>
    <property type="match status" value="1"/>
</dbReference>
<evidence type="ECO:0000313" key="6">
    <source>
        <dbReference type="WBParaSite" id="TMUE_3000011952.1"/>
    </source>
</evidence>
<dbReference type="InterPro" id="IPR007701">
    <property type="entry name" value="Interferon-rel_develop_reg_N"/>
</dbReference>
<keyword evidence="5" id="KW-1185">Reference proteome</keyword>
<proteinExistence type="inferred from homology"/>
<dbReference type="InterPro" id="IPR006921">
    <property type="entry name" value="Interferon-rel_develop_reg_C"/>
</dbReference>
<dbReference type="AlphaFoldDB" id="A0A5S6QYG2"/>
<feature type="domain" description="Interferon-related developmental regulator N-terminal" evidence="4">
    <location>
        <begin position="30"/>
        <end position="311"/>
    </location>
</feature>
<dbReference type="WBParaSite" id="TMUE_3000011952.1">
    <property type="protein sequence ID" value="TMUE_3000011952.1"/>
    <property type="gene ID" value="WBGene00292794"/>
</dbReference>
<dbReference type="Pfam" id="PF04836">
    <property type="entry name" value="IFRD_C"/>
    <property type="match status" value="1"/>
</dbReference>
<dbReference type="STRING" id="70415.A0A5S6QYG2"/>
<dbReference type="SUPFAM" id="SSF48371">
    <property type="entry name" value="ARM repeat"/>
    <property type="match status" value="1"/>
</dbReference>
<reference evidence="6" key="1">
    <citation type="submission" date="2019-12" db="UniProtKB">
        <authorList>
            <consortium name="WormBaseParasite"/>
        </authorList>
    </citation>
    <scope>IDENTIFICATION</scope>
</reference>
<evidence type="ECO:0000256" key="2">
    <source>
        <dbReference type="SAM" id="MobiDB-lite"/>
    </source>
</evidence>
<evidence type="ECO:0000259" key="3">
    <source>
        <dbReference type="Pfam" id="PF04836"/>
    </source>
</evidence>
<evidence type="ECO:0000313" key="5">
    <source>
        <dbReference type="Proteomes" id="UP000046395"/>
    </source>
</evidence>
<protein>
    <submittedName>
        <fullName evidence="6">Interferon-related developmental regulator N-terminal domain-containing protein</fullName>
    </submittedName>
</protein>
<accession>A0A5S6QYG2</accession>
<feature type="domain" description="Interferon-related developmental regulator C-terminal" evidence="3">
    <location>
        <begin position="357"/>
        <end position="406"/>
    </location>
</feature>
<evidence type="ECO:0000259" key="4">
    <source>
        <dbReference type="Pfam" id="PF05004"/>
    </source>
</evidence>
<feature type="region of interest" description="Disordered" evidence="2">
    <location>
        <begin position="1"/>
        <end position="46"/>
    </location>
</feature>
<dbReference type="Proteomes" id="UP000046395">
    <property type="component" value="Unassembled WGS sequence"/>
</dbReference>
<dbReference type="InterPro" id="IPR016024">
    <property type="entry name" value="ARM-type_fold"/>
</dbReference>
<dbReference type="Pfam" id="PF05004">
    <property type="entry name" value="IFRD"/>
    <property type="match status" value="1"/>
</dbReference>
<sequence>MSAERAFYASRAKNDDADESEGEAPSEMSYQSADIDRETVANDVTSPDQDAFEERLKQCFENMSDKNAGIRVEALSEANVYLRQHYIPDILSDWHLTFADNLERSSRKGNCVEVDLALRLVALLVLQTSTVDSEAVCRLTNTMKAMLTDGGQSMQLRARCATSLGICAFGIIEEPDEIISVVEALHSVWTHTKIGTSGASEAKLFCAALSSWALLVTAFPKRSLEEAILTNVPKVCAFLGSPSVDIRICAGETLALLYELAESMHSVRYEPPNDATTLATLQRLSTESTKHIGKKDKRNQRATFRDIHAAVKNGTFPDFKVKFGNEVLTIDSWTSKTHYDMFCCVLAGGMSTHLKVNAIIRDVFVLGPPVDPGQFRKIPKTERKAINEMASRARRIERGKNRHDKRIAELC</sequence>
<dbReference type="PANTHER" id="PTHR12354">
    <property type="entry name" value="INTERFERON-RELATED DEVELOPMENTAL REGULATOR"/>
    <property type="match status" value="1"/>
</dbReference>
<comment type="similarity">
    <text evidence="1">Belongs to the IFRD family.</text>
</comment>
<dbReference type="InterPro" id="IPR039777">
    <property type="entry name" value="IFRD"/>
</dbReference>
<organism evidence="5 6">
    <name type="scientific">Trichuris muris</name>
    <name type="common">Mouse whipworm</name>
    <dbReference type="NCBI Taxonomy" id="70415"/>
    <lineage>
        <taxon>Eukaryota</taxon>
        <taxon>Metazoa</taxon>
        <taxon>Ecdysozoa</taxon>
        <taxon>Nematoda</taxon>
        <taxon>Enoplea</taxon>
        <taxon>Dorylaimia</taxon>
        <taxon>Trichinellida</taxon>
        <taxon>Trichuridae</taxon>
        <taxon>Trichuris</taxon>
    </lineage>
</organism>
<evidence type="ECO:0000256" key="1">
    <source>
        <dbReference type="ARBA" id="ARBA00008828"/>
    </source>
</evidence>